<evidence type="ECO:0000256" key="3">
    <source>
        <dbReference type="ARBA" id="ARBA00023002"/>
    </source>
</evidence>
<dbReference type="GO" id="GO:0016491">
    <property type="term" value="F:oxidoreductase activity"/>
    <property type="evidence" value="ECO:0007669"/>
    <property type="project" value="UniProtKB-KW"/>
</dbReference>
<dbReference type="EMBL" id="WIGO01000298">
    <property type="protein sequence ID" value="KAF6818671.1"/>
    <property type="molecule type" value="Genomic_DNA"/>
</dbReference>
<keyword evidence="5" id="KW-1185">Reference proteome</keyword>
<accession>A0A8H6N411</accession>
<name>A0A8H6N411_9PEZI</name>
<gene>
    <name evidence="4" type="ORF">CPLU01_13248</name>
</gene>
<dbReference type="GO" id="GO:0005737">
    <property type="term" value="C:cytoplasm"/>
    <property type="evidence" value="ECO:0007669"/>
    <property type="project" value="TreeGrafter"/>
</dbReference>
<proteinExistence type="inferred from homology"/>
<comment type="similarity">
    <text evidence="1">Belongs to the short-chain dehydrogenases/reductases (SDR) family.</text>
</comment>
<dbReference type="InterPro" id="IPR002347">
    <property type="entry name" value="SDR_fam"/>
</dbReference>
<comment type="caution">
    <text evidence="4">The sequence shown here is derived from an EMBL/GenBank/DDBJ whole genome shotgun (WGS) entry which is preliminary data.</text>
</comment>
<evidence type="ECO:0000256" key="2">
    <source>
        <dbReference type="ARBA" id="ARBA00022857"/>
    </source>
</evidence>
<keyword evidence="2" id="KW-0521">NADP</keyword>
<dbReference type="PANTHER" id="PTHR43544:SF7">
    <property type="entry name" value="NADB-LER2"/>
    <property type="match status" value="1"/>
</dbReference>
<dbReference type="PANTHER" id="PTHR43544">
    <property type="entry name" value="SHORT-CHAIN DEHYDROGENASE/REDUCTASE"/>
    <property type="match status" value="1"/>
</dbReference>
<dbReference type="Pfam" id="PF00106">
    <property type="entry name" value="adh_short"/>
    <property type="match status" value="1"/>
</dbReference>
<organism evidence="4 5">
    <name type="scientific">Colletotrichum plurivorum</name>
    <dbReference type="NCBI Taxonomy" id="2175906"/>
    <lineage>
        <taxon>Eukaryota</taxon>
        <taxon>Fungi</taxon>
        <taxon>Dikarya</taxon>
        <taxon>Ascomycota</taxon>
        <taxon>Pezizomycotina</taxon>
        <taxon>Sordariomycetes</taxon>
        <taxon>Hypocreomycetidae</taxon>
        <taxon>Glomerellales</taxon>
        <taxon>Glomerellaceae</taxon>
        <taxon>Colletotrichum</taxon>
        <taxon>Colletotrichum orchidearum species complex</taxon>
    </lineage>
</organism>
<dbReference type="AlphaFoldDB" id="A0A8H6N411"/>
<dbReference type="Proteomes" id="UP000654918">
    <property type="component" value="Unassembled WGS sequence"/>
</dbReference>
<dbReference type="SUPFAM" id="SSF51735">
    <property type="entry name" value="NAD(P)-binding Rossmann-fold domains"/>
    <property type="match status" value="1"/>
</dbReference>
<dbReference type="Gene3D" id="3.40.50.720">
    <property type="entry name" value="NAD(P)-binding Rossmann-like Domain"/>
    <property type="match status" value="1"/>
</dbReference>
<protein>
    <submittedName>
        <fullName evidence="4">Toxin biosynthesis</fullName>
    </submittedName>
</protein>
<keyword evidence="3" id="KW-0560">Oxidoreductase</keyword>
<sequence length="159" mass="16829">MAESTVVFVTGINKGSDPQQAGKDIEAAGINHIGVVIANAGISPTPKPLDVVDGEDVVTAFHVNAIGPIRIYRAVKPLLETSVAHKWISVSSAASSITNLDVHNASFVGSYGVSKAAQDWFTAEMGNESARMMGMDQAPTTVEESAYRTIEPIDKSTRE</sequence>
<dbReference type="InterPro" id="IPR051468">
    <property type="entry name" value="Fungal_SecMetab_SDRs"/>
</dbReference>
<evidence type="ECO:0000256" key="1">
    <source>
        <dbReference type="ARBA" id="ARBA00006484"/>
    </source>
</evidence>
<evidence type="ECO:0000313" key="4">
    <source>
        <dbReference type="EMBL" id="KAF6818671.1"/>
    </source>
</evidence>
<dbReference type="InterPro" id="IPR036291">
    <property type="entry name" value="NAD(P)-bd_dom_sf"/>
</dbReference>
<reference evidence="4" key="1">
    <citation type="journal article" date="2020" name="Phytopathology">
        <title>Genome Sequence Resources of Colletotrichum truncatum, C. plurivorum, C. musicola, and C. sojae: Four Species Pathogenic to Soybean (Glycine max).</title>
        <authorList>
            <person name="Rogerio F."/>
            <person name="Boufleur T.R."/>
            <person name="Ciampi-Guillardi M."/>
            <person name="Sukno S.A."/>
            <person name="Thon M.R."/>
            <person name="Massola Junior N.S."/>
            <person name="Baroncelli R."/>
        </authorList>
    </citation>
    <scope>NUCLEOTIDE SEQUENCE</scope>
    <source>
        <strain evidence="4">LFN00145</strain>
    </source>
</reference>
<evidence type="ECO:0000313" key="5">
    <source>
        <dbReference type="Proteomes" id="UP000654918"/>
    </source>
</evidence>